<protein>
    <submittedName>
        <fullName evidence="3">Histidine kinase</fullName>
    </submittedName>
</protein>
<dbReference type="InterPro" id="IPR036890">
    <property type="entry name" value="HATPase_C_sf"/>
</dbReference>
<evidence type="ECO:0000256" key="1">
    <source>
        <dbReference type="SAM" id="MobiDB-lite"/>
    </source>
</evidence>
<accession>H9UH57</accession>
<keyword evidence="3" id="KW-0808">Transferase</keyword>
<dbReference type="Gene3D" id="3.30.565.10">
    <property type="entry name" value="Histidine kinase-like ATPase, C-terminal domain"/>
    <property type="match status" value="1"/>
</dbReference>
<feature type="transmembrane region" description="Helical" evidence="2">
    <location>
        <begin position="117"/>
        <end position="135"/>
    </location>
</feature>
<dbReference type="HOGENOM" id="CLU_585126_0_0_12"/>
<evidence type="ECO:0000256" key="2">
    <source>
        <dbReference type="SAM" id="Phobius"/>
    </source>
</evidence>
<keyword evidence="2" id="KW-0472">Membrane</keyword>
<reference evidence="4" key="1">
    <citation type="journal article" date="2013" name="Stand. Genomic Sci.">
        <title>Complete genome sequence of the halophilic bacterium Spirochaeta africana type strain (Z-7692(T)) from the alkaline Lake Magadi in the East African Rift.</title>
        <authorList>
            <person name="Liolos K."/>
            <person name="Abt B."/>
            <person name="Scheuner C."/>
            <person name="Teshima H."/>
            <person name="Held B."/>
            <person name="Lapidus A."/>
            <person name="Nolan M."/>
            <person name="Lucas S."/>
            <person name="Deshpande S."/>
            <person name="Cheng J.F."/>
            <person name="Tapia R."/>
            <person name="Goodwin L.A."/>
            <person name="Pitluck S."/>
            <person name="Pagani I."/>
            <person name="Ivanova N."/>
            <person name="Mavromatis K."/>
            <person name="Mikhailova N."/>
            <person name="Huntemann M."/>
            <person name="Pati A."/>
            <person name="Chen A."/>
            <person name="Palaniappan K."/>
            <person name="Land M."/>
            <person name="Rohde M."/>
            <person name="Tindall B.J."/>
            <person name="Detter J.C."/>
            <person name="Goker M."/>
            <person name="Bristow J."/>
            <person name="Eisen J.A."/>
            <person name="Markowitz V."/>
            <person name="Hugenholtz P."/>
            <person name="Woyke T."/>
            <person name="Klenk H.P."/>
            <person name="Kyrpides N.C."/>
        </authorList>
    </citation>
    <scope>NUCLEOTIDE SEQUENCE</scope>
    <source>
        <strain evidence="4">ATCC 700263 / DSM 8902 / Z-7692</strain>
    </source>
</reference>
<dbReference type="AlphaFoldDB" id="H9UH57"/>
<evidence type="ECO:0000313" key="4">
    <source>
        <dbReference type="Proteomes" id="UP000007383"/>
    </source>
</evidence>
<feature type="transmembrane region" description="Helical" evidence="2">
    <location>
        <begin position="141"/>
        <end position="160"/>
    </location>
</feature>
<dbReference type="PATRIC" id="fig|889378.3.peg.761"/>
<dbReference type="RefSeq" id="WP_014454847.1">
    <property type="nucleotide sequence ID" value="NC_017098.1"/>
</dbReference>
<keyword evidence="2" id="KW-1133">Transmembrane helix</keyword>
<gene>
    <name evidence="3" type="ordered locus">Spiaf_0755</name>
</gene>
<feature type="region of interest" description="Disordered" evidence="1">
    <location>
        <begin position="439"/>
        <end position="467"/>
    </location>
</feature>
<organism evidence="3 4">
    <name type="scientific">Spirochaeta africana (strain ATCC 700263 / DSM 8902 / Z-7692)</name>
    <dbReference type="NCBI Taxonomy" id="889378"/>
    <lineage>
        <taxon>Bacteria</taxon>
        <taxon>Pseudomonadati</taxon>
        <taxon>Spirochaetota</taxon>
        <taxon>Spirochaetia</taxon>
        <taxon>Spirochaetales</taxon>
        <taxon>Spirochaetaceae</taxon>
        <taxon>Spirochaeta</taxon>
    </lineage>
</organism>
<feature type="transmembrane region" description="Helical" evidence="2">
    <location>
        <begin position="46"/>
        <end position="63"/>
    </location>
</feature>
<dbReference type="STRING" id="889378.Spiaf_0755"/>
<evidence type="ECO:0000313" key="3">
    <source>
        <dbReference type="EMBL" id="AFG36850.1"/>
    </source>
</evidence>
<feature type="transmembrane region" description="Helical" evidence="2">
    <location>
        <begin position="92"/>
        <end position="110"/>
    </location>
</feature>
<dbReference type="SUPFAM" id="SSF55874">
    <property type="entry name" value="ATPase domain of HSP90 chaperone/DNA topoisomerase II/histidine kinase"/>
    <property type="match status" value="1"/>
</dbReference>
<proteinExistence type="predicted"/>
<dbReference type="GO" id="GO:0016301">
    <property type="term" value="F:kinase activity"/>
    <property type="evidence" value="ECO:0007669"/>
    <property type="project" value="UniProtKB-KW"/>
</dbReference>
<dbReference type="OrthoDB" id="9815750at2"/>
<keyword evidence="2" id="KW-0812">Transmembrane</keyword>
<dbReference type="Proteomes" id="UP000007383">
    <property type="component" value="Chromosome"/>
</dbReference>
<keyword evidence="3" id="KW-0418">Kinase</keyword>
<name>H9UH57_SPIAZ</name>
<dbReference type="EMBL" id="CP003282">
    <property type="protein sequence ID" value="AFG36850.1"/>
    <property type="molecule type" value="Genomic_DNA"/>
</dbReference>
<feature type="transmembrane region" description="Helical" evidence="2">
    <location>
        <begin position="12"/>
        <end position="34"/>
    </location>
</feature>
<keyword evidence="4" id="KW-1185">Reference proteome</keyword>
<dbReference type="KEGG" id="sfc:Spiaf_0755"/>
<sequence>MISRLSLRNLELSRKTGIILAVFFFLLGWVEVGYEYISRQAFRPELGSVLWVSGVFFLSTALFASIRARVVQVVAMFTLGALMASYRGVQGLDAAVIMVLSFLFADIYGLMKTNRGAKLLGSIVVAMLIIEINSMMQLGDFFAATAPYLVLLGYLVFHIARYNLLSRSLDERNTALSEQIDANHVFIEVGQNTSGLVHDLKNDLCRISYPRQHAQRQVRKLLEGAAPEYIAGLKRVAESLGEIKQAEDHLQHSLQVVRRIPAGFVRTDEHMVDVSTYIRDLSSFLMFRREFRHTVRISLHAADRAIWFGAESDLSAICKNIIENACQAAATAGESRLVQIRLYQHCHQDCGQQICSCSRSDGDLQLEVVNQGSIPWLSGEASLLDEEVFCIGRTSKQSGTGYGMVNVRRALRRIGGSGSIRVSDGYVITAIRFPQRLQQAKANSSRSARPGIRSAVDARKPRTQVAQ</sequence>